<evidence type="ECO:0000313" key="1">
    <source>
        <dbReference type="EMBL" id="TNN80128.1"/>
    </source>
</evidence>
<accession>A0A4Z2IR92</accession>
<reference evidence="1 2" key="1">
    <citation type="submission" date="2019-03" db="EMBL/GenBank/DDBJ databases">
        <title>First draft genome of Liparis tanakae, snailfish: a comprehensive survey of snailfish specific genes.</title>
        <authorList>
            <person name="Kim W."/>
            <person name="Song I."/>
            <person name="Jeong J.-H."/>
            <person name="Kim D."/>
            <person name="Kim S."/>
            <person name="Ryu S."/>
            <person name="Song J.Y."/>
            <person name="Lee S.K."/>
        </authorList>
    </citation>
    <scope>NUCLEOTIDE SEQUENCE [LARGE SCALE GENOMIC DNA]</scope>
    <source>
        <tissue evidence="1">Muscle</tissue>
    </source>
</reference>
<proteinExistence type="predicted"/>
<dbReference type="EMBL" id="SRLO01000057">
    <property type="protein sequence ID" value="TNN80128.1"/>
    <property type="molecule type" value="Genomic_DNA"/>
</dbReference>
<dbReference type="Proteomes" id="UP000314294">
    <property type="component" value="Unassembled WGS sequence"/>
</dbReference>
<protein>
    <submittedName>
        <fullName evidence="1">Uncharacterized protein</fullName>
    </submittedName>
</protein>
<organism evidence="1 2">
    <name type="scientific">Liparis tanakae</name>
    <name type="common">Tanaka's snailfish</name>
    <dbReference type="NCBI Taxonomy" id="230148"/>
    <lineage>
        <taxon>Eukaryota</taxon>
        <taxon>Metazoa</taxon>
        <taxon>Chordata</taxon>
        <taxon>Craniata</taxon>
        <taxon>Vertebrata</taxon>
        <taxon>Euteleostomi</taxon>
        <taxon>Actinopterygii</taxon>
        <taxon>Neopterygii</taxon>
        <taxon>Teleostei</taxon>
        <taxon>Neoteleostei</taxon>
        <taxon>Acanthomorphata</taxon>
        <taxon>Eupercaria</taxon>
        <taxon>Perciformes</taxon>
        <taxon>Cottioidei</taxon>
        <taxon>Cottales</taxon>
        <taxon>Liparidae</taxon>
        <taxon>Liparis</taxon>
    </lineage>
</organism>
<name>A0A4Z2IR92_9TELE</name>
<dbReference type="AlphaFoldDB" id="A0A4Z2IR92"/>
<sequence length="114" mass="12248">MRSTIPAAQSQQKQALISDYKPPYYTRATGVSIACLAPLAVNGNRDEERAFIGHSVWRKLSSAPKDMYAGRKRFGHRGGGGGASGAWRAAIPALTTRLMSAQNTQEVSLESLAI</sequence>
<evidence type="ECO:0000313" key="2">
    <source>
        <dbReference type="Proteomes" id="UP000314294"/>
    </source>
</evidence>
<keyword evidence="2" id="KW-1185">Reference proteome</keyword>
<comment type="caution">
    <text evidence="1">The sequence shown here is derived from an EMBL/GenBank/DDBJ whole genome shotgun (WGS) entry which is preliminary data.</text>
</comment>
<gene>
    <name evidence="1" type="ORF">EYF80_009639</name>
</gene>